<feature type="compositionally biased region" description="Low complexity" evidence="1">
    <location>
        <begin position="324"/>
        <end position="334"/>
    </location>
</feature>
<evidence type="ECO:0000256" key="2">
    <source>
        <dbReference type="SAM" id="Phobius"/>
    </source>
</evidence>
<feature type="transmembrane region" description="Helical" evidence="2">
    <location>
        <begin position="215"/>
        <end position="233"/>
    </location>
</feature>
<evidence type="ECO:0000313" key="3">
    <source>
        <dbReference type="EMBL" id="PWE18151.1"/>
    </source>
</evidence>
<feature type="compositionally biased region" description="Acidic residues" evidence="1">
    <location>
        <begin position="302"/>
        <end position="323"/>
    </location>
</feature>
<dbReference type="EMBL" id="QEXV01000001">
    <property type="protein sequence ID" value="PWE18151.1"/>
    <property type="molecule type" value="Genomic_DNA"/>
</dbReference>
<dbReference type="AlphaFoldDB" id="A0A2U2BVV3"/>
<feature type="transmembrane region" description="Helical" evidence="2">
    <location>
        <begin position="239"/>
        <end position="259"/>
    </location>
</feature>
<feature type="transmembrane region" description="Helical" evidence="2">
    <location>
        <begin position="112"/>
        <end position="133"/>
    </location>
</feature>
<keyword evidence="2" id="KW-1133">Transmembrane helix</keyword>
<feature type="compositionally biased region" description="Basic and acidic residues" evidence="1">
    <location>
        <begin position="385"/>
        <end position="396"/>
    </location>
</feature>
<feature type="transmembrane region" description="Helical" evidence="2">
    <location>
        <begin position="187"/>
        <end position="208"/>
    </location>
</feature>
<organism evidence="3 4">
    <name type="scientific">Marinicauda salina</name>
    <dbReference type="NCBI Taxonomy" id="2135793"/>
    <lineage>
        <taxon>Bacteria</taxon>
        <taxon>Pseudomonadati</taxon>
        <taxon>Pseudomonadota</taxon>
        <taxon>Alphaproteobacteria</taxon>
        <taxon>Maricaulales</taxon>
        <taxon>Maricaulaceae</taxon>
        <taxon>Marinicauda</taxon>
    </lineage>
</organism>
<protein>
    <submittedName>
        <fullName evidence="3">Uncharacterized protein</fullName>
    </submittedName>
</protein>
<evidence type="ECO:0000313" key="4">
    <source>
        <dbReference type="Proteomes" id="UP000245168"/>
    </source>
</evidence>
<accession>A0A2U2BVV3</accession>
<dbReference type="RefSeq" id="WP_109251425.1">
    <property type="nucleotide sequence ID" value="NZ_QEXV01000001.1"/>
</dbReference>
<name>A0A2U2BVV3_9PROT</name>
<keyword evidence="4" id="KW-1185">Reference proteome</keyword>
<reference evidence="4" key="1">
    <citation type="submission" date="2018-05" db="EMBL/GenBank/DDBJ databases">
        <authorList>
            <person name="Liu B.-T."/>
        </authorList>
    </citation>
    <scope>NUCLEOTIDE SEQUENCE [LARGE SCALE GENOMIC DNA]</scope>
    <source>
        <strain evidence="4">WD6-1</strain>
    </source>
</reference>
<dbReference type="Proteomes" id="UP000245168">
    <property type="component" value="Unassembled WGS sequence"/>
</dbReference>
<keyword evidence="2" id="KW-0812">Transmembrane</keyword>
<comment type="caution">
    <text evidence="3">The sequence shown here is derived from an EMBL/GenBank/DDBJ whole genome shotgun (WGS) entry which is preliminary data.</text>
</comment>
<sequence>MATLPSAQANQSFGRKAVDYYAVPGRVVGSDPRARADERRIEDTDGIRHSVRLAAPEFQLDAGDSTSVLRFQPGPTRRSLPVAVINHSEGAWTRTHADASTLLSRAGVARGLNWMLTVAAFLVAALVALWPGVRRLVGQIWPAAFDQLPAFNVFALAVDAVPDLASWRIAEAAPGVTAAIREAAPFLAGYEALAVFGAASLAGAVVCFAARSWRLLWTPLLIAAVGFGAIGVAGPYGAAAPAVAALGASVFVFLAGGMINRARDSWRLEHRVSALAEHLLKNPPDEMVRAPAHAEAAAAAVDPEEFSAPDSFVDSEPEGDQAAEAEPAAYAAADPADEASIADVPERDGAEADVAPSEEAPAHASAEPEAAPEPAPEPEPAAAEIDPRAEEARDMELPPPPPMPAPAEAAARTAEDGETGEAGGDPAGAQPLRPSRPLSEAGVPAFAAPAAPPVPDASPGETGEVANDRVEEDEPVG</sequence>
<evidence type="ECO:0000256" key="1">
    <source>
        <dbReference type="SAM" id="MobiDB-lite"/>
    </source>
</evidence>
<gene>
    <name evidence="3" type="ORF">DDZ18_00615</name>
</gene>
<feature type="region of interest" description="Disordered" evidence="1">
    <location>
        <begin position="301"/>
        <end position="336"/>
    </location>
</feature>
<keyword evidence="2" id="KW-0472">Membrane</keyword>
<proteinExistence type="predicted"/>
<dbReference type="OrthoDB" id="7630709at2"/>
<feature type="region of interest" description="Disordered" evidence="1">
    <location>
        <begin position="348"/>
        <end position="477"/>
    </location>
</feature>
<feature type="compositionally biased region" description="Low complexity" evidence="1">
    <location>
        <begin position="355"/>
        <end position="369"/>
    </location>
</feature>